<feature type="domain" description="Glycosyl transferase family 25" evidence="1">
    <location>
        <begin position="72"/>
        <end position="316"/>
    </location>
</feature>
<evidence type="ECO:0000259" key="1">
    <source>
        <dbReference type="Pfam" id="PF01755"/>
    </source>
</evidence>
<organism evidence="2 3">
    <name type="scientific">Pleurotus ostreatus</name>
    <name type="common">Oyster mushroom</name>
    <name type="synonym">White-rot fungus</name>
    <dbReference type="NCBI Taxonomy" id="5322"/>
    <lineage>
        <taxon>Eukaryota</taxon>
        <taxon>Fungi</taxon>
        <taxon>Dikarya</taxon>
        <taxon>Basidiomycota</taxon>
        <taxon>Agaricomycotina</taxon>
        <taxon>Agaricomycetes</taxon>
        <taxon>Agaricomycetidae</taxon>
        <taxon>Agaricales</taxon>
        <taxon>Pleurotineae</taxon>
        <taxon>Pleurotaceae</taxon>
        <taxon>Pleurotus</taxon>
    </lineage>
</organism>
<dbReference type="GeneID" id="59374093"/>
<protein>
    <recommendedName>
        <fullName evidence="1">Glycosyl transferase family 25 domain-containing protein</fullName>
    </recommendedName>
</protein>
<dbReference type="Pfam" id="PF01755">
    <property type="entry name" value="Glyco_transf_25"/>
    <property type="match status" value="1"/>
</dbReference>
<dbReference type="RefSeq" id="XP_036635335.1">
    <property type="nucleotide sequence ID" value="XM_036773862.1"/>
</dbReference>
<proteinExistence type="predicted"/>
<sequence>MLKKSPSIAFLCALSILLFLLSLCWCIFLGSLSLNFSTPLSWKALIPGRIRVISSKTNIVDGHESTLRIAAQLFVISLLRRTDRREQMDFLRGSLGLHWTYIDALDAEDPLVDSLLDRVRRSRLINGNSSILQWPESLHEPLSEADVTNSSDSDSSPLTCALEDNIIPPYSADTPQHLLLTRSRIACWHSHLTAIRQIAMSTSQYPSVILEDDIDMERDIRDRLHSIWHLLPEDWDIVFLGGLSFYITKRISKLYKGHCWSDESHYPPLEHPRWQVFPSHSPLNQTRVHPSNAPKCTHAYALSKKGARRLWSHLSYSPFAYSRAIDQAFAWLIVSGRLQSYSIVPSLVVQRKIERSDIVTGTKGSRWKDSLYNGVFNDTS</sequence>
<accession>A0A8H7DYS8</accession>
<dbReference type="VEuPathDB" id="FungiDB:PC9H_004275"/>
<dbReference type="EMBL" id="JACETU010000002">
    <property type="protein sequence ID" value="KAF7437436.1"/>
    <property type="molecule type" value="Genomic_DNA"/>
</dbReference>
<reference evidence="2" key="1">
    <citation type="submission" date="2019-07" db="EMBL/GenBank/DDBJ databases">
        <authorList>
            <person name="Palmer J.M."/>
        </authorList>
    </citation>
    <scope>NUCLEOTIDE SEQUENCE</scope>
    <source>
        <strain evidence="2">PC9</strain>
    </source>
</reference>
<name>A0A8H7DYS8_PLEOS</name>
<keyword evidence="3" id="KW-1185">Reference proteome</keyword>
<evidence type="ECO:0000313" key="2">
    <source>
        <dbReference type="EMBL" id="KAF7437436.1"/>
    </source>
</evidence>
<dbReference type="InterPro" id="IPR002654">
    <property type="entry name" value="Glyco_trans_25"/>
</dbReference>
<dbReference type="AlphaFoldDB" id="A0A8H7DYS8"/>
<dbReference type="Proteomes" id="UP000623687">
    <property type="component" value="Unassembled WGS sequence"/>
</dbReference>
<comment type="caution">
    <text evidence="2">The sequence shown here is derived from an EMBL/GenBank/DDBJ whole genome shotgun (WGS) entry which is preliminary data.</text>
</comment>
<gene>
    <name evidence="2" type="ORF">PC9H_004275</name>
</gene>
<dbReference type="OrthoDB" id="47375at2759"/>
<evidence type="ECO:0000313" key="3">
    <source>
        <dbReference type="Proteomes" id="UP000623687"/>
    </source>
</evidence>